<protein>
    <recommendedName>
        <fullName evidence="3">VapB protein of antitoxin of type II toxin-antitoxin system</fullName>
    </recommendedName>
</protein>
<name>A0ABU8DBA9_ERWAP</name>
<keyword evidence="2" id="KW-1185">Reference proteome</keyword>
<evidence type="ECO:0008006" key="3">
    <source>
        <dbReference type="Google" id="ProtNLM"/>
    </source>
</evidence>
<evidence type="ECO:0000313" key="2">
    <source>
        <dbReference type="Proteomes" id="UP001306592"/>
    </source>
</evidence>
<dbReference type="Proteomes" id="UP001306592">
    <property type="component" value="Unassembled WGS sequence"/>
</dbReference>
<proteinExistence type="predicted"/>
<accession>A0ABU8DBA9</accession>
<evidence type="ECO:0000313" key="1">
    <source>
        <dbReference type="EMBL" id="MEI2680808.1"/>
    </source>
</evidence>
<dbReference type="EMBL" id="JBANEI010000002">
    <property type="protein sequence ID" value="MEI2680808.1"/>
    <property type="molecule type" value="Genomic_DNA"/>
</dbReference>
<dbReference type="RefSeq" id="WP_336202418.1">
    <property type="nucleotide sequence ID" value="NZ_JBANEI010000002.1"/>
</dbReference>
<reference evidence="1 2" key="1">
    <citation type="submission" date="2024-02" db="EMBL/GenBank/DDBJ databases">
        <title>First report Erwinia aphidicola in onion in Chile.</title>
        <authorList>
            <person name="Valenzuela M."/>
            <person name="Pena M."/>
            <person name="Dutta B."/>
        </authorList>
    </citation>
    <scope>NUCLEOTIDE SEQUENCE [LARGE SCALE GENOMIC DNA]</scope>
    <source>
        <strain evidence="1 2">QCJ3A</strain>
    </source>
</reference>
<sequence length="69" mass="7578">MSSPQNTIEQHNAAVERLTLELGKRLHEAAGRLVREKLASGEIKIVDGRYVGECLKPAKSPPRPDKATD</sequence>
<comment type="caution">
    <text evidence="1">The sequence shown here is derived from an EMBL/GenBank/DDBJ whole genome shotgun (WGS) entry which is preliminary data.</text>
</comment>
<organism evidence="1 2">
    <name type="scientific">Erwinia aphidicola</name>
    <dbReference type="NCBI Taxonomy" id="68334"/>
    <lineage>
        <taxon>Bacteria</taxon>
        <taxon>Pseudomonadati</taxon>
        <taxon>Pseudomonadota</taxon>
        <taxon>Gammaproteobacteria</taxon>
        <taxon>Enterobacterales</taxon>
        <taxon>Erwiniaceae</taxon>
        <taxon>Erwinia</taxon>
    </lineage>
</organism>
<gene>
    <name evidence="1" type="ORF">V8N49_03930</name>
</gene>